<protein>
    <submittedName>
        <fullName evidence="2">Uncharacterized protein</fullName>
    </submittedName>
</protein>
<proteinExistence type="predicted"/>
<evidence type="ECO:0000256" key="1">
    <source>
        <dbReference type="SAM" id="MobiDB-lite"/>
    </source>
</evidence>
<evidence type="ECO:0000313" key="3">
    <source>
        <dbReference type="Proteomes" id="UP000285123"/>
    </source>
</evidence>
<dbReference type="AlphaFoldDB" id="A0A423Q329"/>
<dbReference type="EMBL" id="AYKF01000064">
    <property type="protein sequence ID" value="ROO33040.1"/>
    <property type="molecule type" value="Genomic_DNA"/>
</dbReference>
<feature type="region of interest" description="Disordered" evidence="1">
    <location>
        <begin position="1"/>
        <end position="31"/>
    </location>
</feature>
<evidence type="ECO:0000313" key="2">
    <source>
        <dbReference type="EMBL" id="ROO33040.1"/>
    </source>
</evidence>
<gene>
    <name evidence="2" type="ORF">SAHL_04350</name>
</gene>
<accession>A0A423Q329</accession>
<comment type="caution">
    <text evidence="2">The sequence shown here is derived from an EMBL/GenBank/DDBJ whole genome shotgun (WGS) entry which is preliminary data.</text>
</comment>
<reference evidence="2 3" key="1">
    <citation type="submission" date="2013-10" db="EMBL/GenBank/DDBJ databases">
        <title>Salinisphaera halophila YIM 95161 Genome Sequencing.</title>
        <authorList>
            <person name="Lai Q."/>
            <person name="Li C."/>
            <person name="Shao Z."/>
        </authorList>
    </citation>
    <scope>NUCLEOTIDE SEQUENCE [LARGE SCALE GENOMIC DNA]</scope>
    <source>
        <strain evidence="2 3">YIM 95161</strain>
    </source>
</reference>
<dbReference type="Proteomes" id="UP000285123">
    <property type="component" value="Unassembled WGS sequence"/>
</dbReference>
<organism evidence="2 3">
    <name type="scientific">Salinisphaera orenii YIM 95161</name>
    <dbReference type="NCBI Taxonomy" id="1051139"/>
    <lineage>
        <taxon>Bacteria</taxon>
        <taxon>Pseudomonadati</taxon>
        <taxon>Pseudomonadota</taxon>
        <taxon>Gammaproteobacteria</taxon>
        <taxon>Salinisphaerales</taxon>
        <taxon>Salinisphaeraceae</taxon>
        <taxon>Salinisphaera</taxon>
    </lineage>
</organism>
<feature type="compositionally biased region" description="Polar residues" evidence="1">
    <location>
        <begin position="7"/>
        <end position="23"/>
    </location>
</feature>
<name>A0A423Q329_9GAMM</name>
<sequence>MFGLTLESEQQSGFAAPGSSSYNGLGIFDVG</sequence>